<comment type="caution">
    <text evidence="7">The sequence shown here is derived from an EMBL/GenBank/DDBJ whole genome shotgun (WGS) entry which is preliminary data.</text>
</comment>
<dbReference type="GO" id="GO:0030267">
    <property type="term" value="F:glyoxylate reductase (NADPH) activity"/>
    <property type="evidence" value="ECO:0007669"/>
    <property type="project" value="TreeGrafter"/>
</dbReference>
<dbReference type="InterPro" id="IPR006140">
    <property type="entry name" value="D-isomer_DH_NAD-bd"/>
</dbReference>
<dbReference type="GO" id="GO:0051287">
    <property type="term" value="F:NAD binding"/>
    <property type="evidence" value="ECO:0007669"/>
    <property type="project" value="InterPro"/>
</dbReference>
<dbReference type="GO" id="GO:0016618">
    <property type="term" value="F:hydroxypyruvate reductase [NAD(P)H] activity"/>
    <property type="evidence" value="ECO:0007669"/>
    <property type="project" value="TreeGrafter"/>
</dbReference>
<dbReference type="Pfam" id="PF02826">
    <property type="entry name" value="2-Hacid_dh_C"/>
    <property type="match status" value="1"/>
</dbReference>
<dbReference type="InterPro" id="IPR029753">
    <property type="entry name" value="D-isomer_DH_CS"/>
</dbReference>
<dbReference type="EMBL" id="ML978176">
    <property type="protein sequence ID" value="KAF2032019.1"/>
    <property type="molecule type" value="Genomic_DNA"/>
</dbReference>
<keyword evidence="8" id="KW-1185">Reference proteome</keyword>
<feature type="domain" description="D-isomer specific 2-hydroxyacid dehydrogenase catalytic" evidence="5">
    <location>
        <begin position="20"/>
        <end position="325"/>
    </location>
</feature>
<dbReference type="PANTHER" id="PTHR10996:SF269">
    <property type="entry name" value="HYPOTHETICAL D-ISOMER SPECIFIC 2-HYDROXYACID DEHYDROGENASE (EUROFUNG)"/>
    <property type="match status" value="1"/>
</dbReference>
<dbReference type="PANTHER" id="PTHR10996">
    <property type="entry name" value="2-HYDROXYACID DEHYDROGENASE-RELATED"/>
    <property type="match status" value="1"/>
</dbReference>
<dbReference type="Pfam" id="PF00389">
    <property type="entry name" value="2-Hacid_dh"/>
    <property type="match status" value="1"/>
</dbReference>
<dbReference type="Proteomes" id="UP000799777">
    <property type="component" value="Unassembled WGS sequence"/>
</dbReference>
<dbReference type="InterPro" id="IPR006139">
    <property type="entry name" value="D-isomer_2_OHA_DH_cat_dom"/>
</dbReference>
<dbReference type="CDD" id="cd12168">
    <property type="entry name" value="Mand_dh_like"/>
    <property type="match status" value="1"/>
</dbReference>
<evidence type="ECO:0000259" key="5">
    <source>
        <dbReference type="Pfam" id="PF00389"/>
    </source>
</evidence>
<gene>
    <name evidence="7" type="ORF">EK21DRAFT_99338</name>
</gene>
<dbReference type="SUPFAM" id="SSF51735">
    <property type="entry name" value="NAD(P)-binding Rossmann-fold domains"/>
    <property type="match status" value="1"/>
</dbReference>
<proteinExistence type="inferred from homology"/>
<comment type="similarity">
    <text evidence="1 4">Belongs to the D-isomer specific 2-hydroxyacid dehydrogenase family.</text>
</comment>
<dbReference type="SUPFAM" id="SSF52283">
    <property type="entry name" value="Formate/glycerate dehydrogenase catalytic domain-like"/>
    <property type="match status" value="1"/>
</dbReference>
<dbReference type="InterPro" id="IPR029752">
    <property type="entry name" value="D-isomer_DH_CS1"/>
</dbReference>
<evidence type="ECO:0000313" key="8">
    <source>
        <dbReference type="Proteomes" id="UP000799777"/>
    </source>
</evidence>
<dbReference type="GO" id="GO:0005829">
    <property type="term" value="C:cytosol"/>
    <property type="evidence" value="ECO:0007669"/>
    <property type="project" value="TreeGrafter"/>
</dbReference>
<dbReference type="OrthoDB" id="9991913at2759"/>
<dbReference type="InterPro" id="IPR050223">
    <property type="entry name" value="D-isomer_2-hydroxyacid_DH"/>
</dbReference>
<evidence type="ECO:0000313" key="7">
    <source>
        <dbReference type="EMBL" id="KAF2032019.1"/>
    </source>
</evidence>
<name>A0A9P4HE73_9PLEO</name>
<reference evidence="7" key="1">
    <citation type="journal article" date="2020" name="Stud. Mycol.">
        <title>101 Dothideomycetes genomes: a test case for predicting lifestyles and emergence of pathogens.</title>
        <authorList>
            <person name="Haridas S."/>
            <person name="Albert R."/>
            <person name="Binder M."/>
            <person name="Bloem J."/>
            <person name="Labutti K."/>
            <person name="Salamov A."/>
            <person name="Andreopoulos B."/>
            <person name="Baker S."/>
            <person name="Barry K."/>
            <person name="Bills G."/>
            <person name="Bluhm B."/>
            <person name="Cannon C."/>
            <person name="Castanera R."/>
            <person name="Culley D."/>
            <person name="Daum C."/>
            <person name="Ezra D."/>
            <person name="Gonzalez J."/>
            <person name="Henrissat B."/>
            <person name="Kuo A."/>
            <person name="Liang C."/>
            <person name="Lipzen A."/>
            <person name="Lutzoni F."/>
            <person name="Magnuson J."/>
            <person name="Mondo S."/>
            <person name="Nolan M."/>
            <person name="Ohm R."/>
            <person name="Pangilinan J."/>
            <person name="Park H.-J."/>
            <person name="Ramirez L."/>
            <person name="Alfaro M."/>
            <person name="Sun H."/>
            <person name="Tritt A."/>
            <person name="Yoshinaga Y."/>
            <person name="Zwiers L.-H."/>
            <person name="Turgeon B."/>
            <person name="Goodwin S."/>
            <person name="Spatafora J."/>
            <person name="Crous P."/>
            <person name="Grigoriev I."/>
        </authorList>
    </citation>
    <scope>NUCLEOTIDE SEQUENCE</scope>
    <source>
        <strain evidence="7">CBS 110217</strain>
    </source>
</reference>
<dbReference type="Gene3D" id="3.40.50.720">
    <property type="entry name" value="NAD(P)-binding Rossmann-like Domain"/>
    <property type="match status" value="2"/>
</dbReference>
<keyword evidence="3" id="KW-0520">NAD</keyword>
<feature type="domain" description="D-isomer specific 2-hydroxyacid dehydrogenase NAD-binding" evidence="6">
    <location>
        <begin position="120"/>
        <end position="294"/>
    </location>
</feature>
<protein>
    <submittedName>
        <fullName evidence="7">Glyoxylate reductase</fullName>
    </submittedName>
</protein>
<evidence type="ECO:0000256" key="3">
    <source>
        <dbReference type="ARBA" id="ARBA00023027"/>
    </source>
</evidence>
<dbReference type="FunFam" id="3.40.50.720:FF:000282">
    <property type="entry name" value="Glyoxylate reductase protein"/>
    <property type="match status" value="1"/>
</dbReference>
<dbReference type="AlphaFoldDB" id="A0A9P4HE73"/>
<keyword evidence="2 4" id="KW-0560">Oxidoreductase</keyword>
<accession>A0A9P4HE73</accession>
<dbReference type="PROSITE" id="PS00065">
    <property type="entry name" value="D_2_HYDROXYACID_DH_1"/>
    <property type="match status" value="1"/>
</dbReference>
<dbReference type="PROSITE" id="PS00671">
    <property type="entry name" value="D_2_HYDROXYACID_DH_3"/>
    <property type="match status" value="1"/>
</dbReference>
<evidence type="ECO:0000256" key="4">
    <source>
        <dbReference type="RuleBase" id="RU003719"/>
    </source>
</evidence>
<sequence>MKVKVLLLGRIAHAIDSWRSLSNVAEIVESQAQTRNDFIEECKTGSLDGAVVIYRTFESVETTGRFDDEVISALPGSVSFICHNGAGYDQIDVHACSRRGIRVSNTPNVVNDCTADTTMFLILGALRRLNVPMTTLREGIWRGHQQPPLGHNPEGKTLGILGMGGIGRNILKKAEAFEMRVIYHNRRRLDGKQAGIAEYVTFEDLLEKSDIISVNLPLNAETRHIISTHEFGQMKDGVVLVNTARGAVVDEEALVKALDSGKVASAGLDVYENEPNIHPGLTTNPHVLLLPHMGTWTVETQAAMEEKTISNVRSAIEMSSLKNPVVEQVDLC</sequence>
<dbReference type="PROSITE" id="PS00670">
    <property type="entry name" value="D_2_HYDROXYACID_DH_2"/>
    <property type="match status" value="1"/>
</dbReference>
<organism evidence="7 8">
    <name type="scientific">Setomelanomma holmii</name>
    <dbReference type="NCBI Taxonomy" id="210430"/>
    <lineage>
        <taxon>Eukaryota</taxon>
        <taxon>Fungi</taxon>
        <taxon>Dikarya</taxon>
        <taxon>Ascomycota</taxon>
        <taxon>Pezizomycotina</taxon>
        <taxon>Dothideomycetes</taxon>
        <taxon>Pleosporomycetidae</taxon>
        <taxon>Pleosporales</taxon>
        <taxon>Pleosporineae</taxon>
        <taxon>Phaeosphaeriaceae</taxon>
        <taxon>Setomelanomma</taxon>
    </lineage>
</organism>
<dbReference type="InterPro" id="IPR036291">
    <property type="entry name" value="NAD(P)-bd_dom_sf"/>
</dbReference>
<evidence type="ECO:0000256" key="2">
    <source>
        <dbReference type="ARBA" id="ARBA00023002"/>
    </source>
</evidence>
<evidence type="ECO:0000259" key="6">
    <source>
        <dbReference type="Pfam" id="PF02826"/>
    </source>
</evidence>
<evidence type="ECO:0000256" key="1">
    <source>
        <dbReference type="ARBA" id="ARBA00005854"/>
    </source>
</evidence>